<evidence type="ECO:0000259" key="20">
    <source>
        <dbReference type="Pfam" id="PF16209"/>
    </source>
</evidence>
<evidence type="ECO:0000256" key="2">
    <source>
        <dbReference type="ARBA" id="ARBA00004477"/>
    </source>
</evidence>
<dbReference type="RefSeq" id="XP_026545671.1">
    <property type="nucleotide sequence ID" value="XM_026689886.1"/>
</dbReference>
<dbReference type="GO" id="GO:0045332">
    <property type="term" value="P:phospholipid translocation"/>
    <property type="evidence" value="ECO:0007669"/>
    <property type="project" value="TreeGrafter"/>
</dbReference>
<dbReference type="Gene3D" id="2.70.150.10">
    <property type="entry name" value="Calcium-transporting ATPase, cytoplasmic transduction domain A"/>
    <property type="match status" value="1"/>
</dbReference>
<feature type="transmembrane region" description="Helical" evidence="18">
    <location>
        <begin position="1086"/>
        <end position="1106"/>
    </location>
</feature>
<evidence type="ECO:0000313" key="22">
    <source>
        <dbReference type="Proteomes" id="UP000504612"/>
    </source>
</evidence>
<feature type="binding site" evidence="16">
    <location>
        <position position="902"/>
    </location>
    <ligand>
        <name>ATP</name>
        <dbReference type="ChEBI" id="CHEBI:30616"/>
    </ligand>
</feature>
<feature type="transmembrane region" description="Helical" evidence="18">
    <location>
        <begin position="334"/>
        <end position="355"/>
    </location>
</feature>
<dbReference type="GeneID" id="113427396"/>
<evidence type="ECO:0000256" key="10">
    <source>
        <dbReference type="ARBA" id="ARBA00022967"/>
    </source>
</evidence>
<dbReference type="GO" id="GO:0005886">
    <property type="term" value="C:plasma membrane"/>
    <property type="evidence" value="ECO:0007669"/>
    <property type="project" value="TreeGrafter"/>
</dbReference>
<feature type="binding site" evidence="17">
    <location>
        <position position="1033"/>
    </location>
    <ligand>
        <name>Mg(2+)</name>
        <dbReference type="ChEBI" id="CHEBI:18420"/>
    </ligand>
</feature>
<dbReference type="GO" id="GO:0016887">
    <property type="term" value="F:ATP hydrolysis activity"/>
    <property type="evidence" value="ECO:0007669"/>
    <property type="project" value="InterPro"/>
</dbReference>
<dbReference type="EC" id="7.6.2.1" evidence="18"/>
<evidence type="ECO:0000256" key="16">
    <source>
        <dbReference type="PIRSR" id="PIRSR606539-2"/>
    </source>
</evidence>
<keyword evidence="11 18" id="KW-1133">Transmembrane helix</keyword>
<feature type="binding site" evidence="16">
    <location>
        <position position="1032"/>
    </location>
    <ligand>
        <name>ATP</name>
        <dbReference type="ChEBI" id="CHEBI:30616"/>
    </ligand>
</feature>
<dbReference type="InterPro" id="IPR044492">
    <property type="entry name" value="P_typ_ATPase_HD_dom"/>
</dbReference>
<feature type="binding site" evidence="16">
    <location>
        <position position="1033"/>
    </location>
    <ligand>
        <name>ATP</name>
        <dbReference type="ChEBI" id="CHEBI:30616"/>
    </ligand>
</feature>
<dbReference type="Gene3D" id="3.40.50.1000">
    <property type="entry name" value="HAD superfamily/HAD-like"/>
    <property type="match status" value="2"/>
</dbReference>
<feature type="binding site" evidence="16">
    <location>
        <position position="713"/>
    </location>
    <ligand>
        <name>ATP</name>
        <dbReference type="ChEBI" id="CHEBI:30616"/>
    </ligand>
</feature>
<dbReference type="SUPFAM" id="SSF81653">
    <property type="entry name" value="Calcium ATPase, transduction domain A"/>
    <property type="match status" value="1"/>
</dbReference>
<dbReference type="Gene3D" id="1.20.1110.10">
    <property type="entry name" value="Calcium-transporting ATPase, transmembrane domain"/>
    <property type="match status" value="1"/>
</dbReference>
<dbReference type="Gene3D" id="3.40.1110.10">
    <property type="entry name" value="Calcium-transporting ATPase, cytoplasmic domain N"/>
    <property type="match status" value="2"/>
</dbReference>
<sequence length="1327" mass="151705">MSFLWDQMWAKPYPVQDLLTEKMGDQEWAPRYCRWLSSKQNTIGPTAPSCDTLLVPEKSKKHRVVIPWSTHFKDEYKKVSNLYANNRIRTNKYRFWSFIPRNLFEQFHRVANLYFLFIALLNWVPAVEAFRKEITMIPLCVVLTIIAVKDGLEDYTKYKLDKKINNFLTRAYCRRSRDYIDKFWSEVGVGDFIRLACNEEIPADMILIYSSDGDGICHIETSSLDGETNLKQRQVVKGFAEQAYEINPEDIICRIECETPNNDLNSFRGFIENVDGVRVGLNKDNLLMRGCIVRNTEAVLGIVVYAGHETKAMLNTMGARYKRSKLEKRMNRDILWCVLLLLVMCFIGAIGHRRWLRANPTTPLYTSGKELPAELGGFLMFWTMIILLQVLIPISLYVSIEFVKLGHIFLIRNDIDLYDEVSDRKIQCGSLNIAEDLGQIEYIFSDKTGTLTENKMVFRRCSIAGLEYGHEENAKRLETYQDYDEEEDEAAYFSSHSSLRHASRARFFSRKSSEFLNSRIFRSSSSMGFVGWRQLAFSSPLETDVVPDMRLVKKVSRISAKAYSYSDKRKPIPEIVYITEFFIALAICNTVVVCAPDQPRLRRRWSSMVKMPALHLGEFKNIFQRLSSRKMSSQSPDSSGGRREEPKKSGKVSVHVKFPSSPAQLSDTLEMPSASPSPKMPDILRLPEDRPDRLSYESLNNHEICYEAESPDEAALVHAARAYQCTLKTRSPEQVQIDFAPLGMLTFQLLHILPFDSTRKRMSVVVKHPVLKQVVVYTKGADTTVMNLLDVGSPDKSGSPRRTVEERTQRHLNDYARQGLRTLCISMKVLSNEEYEEWLKGQFVAESSIENREQLLLESAERLENKLTLLGATGIEDRLQEGVPETIAALRKAGINVWMLTGDKKETAINIAYSCKLLDGSDRLFSLNSEDLETCAQKVKSILEEIDIKSQTPNPQNPSGAAAPTRSFALIINGPTLEFALHRRLQNAFMQLARKVRAVICCRATPLQKSKMVKQAQKELQVMTLAVGDGANDVSMIQVADIGIGISGQEGMQAVLASDFAISQFQHLRKLLFVHGHWCYTRLANMILYFFYKNLAYVNLLFWYQIFCGFSGTPMIDYWSLIFFNLLFTSVPPVIYGVLDKDVSAETLMKHPELYKASQKNEPYVGIAFAMNLVDAFYQSLVCFFICYFTFLNSDVDVYSFGNRMNTTMLFIILLHLLIESKNLTIIHFSVFAGSIFLYFFILGLLGAFCLLCNPPANPYWIIQRQLMNPMFYLDFTIAITLALLPRFLFRVIETTMFPSPLLQARIREGQSCARGKSRQQTHSKSR</sequence>
<comment type="similarity">
    <text evidence="3 18">Belongs to the cation transport ATPase (P-type) (TC 3.A.3) family. Type IV subfamily.</text>
</comment>
<feature type="binding site" evidence="16">
    <location>
        <position position="903"/>
    </location>
    <ligand>
        <name>ATP</name>
        <dbReference type="ChEBI" id="CHEBI:30616"/>
    </ligand>
</feature>
<feature type="binding site" evidence="16">
    <location>
        <position position="779"/>
    </location>
    <ligand>
        <name>ATP</name>
        <dbReference type="ChEBI" id="CHEBI:30616"/>
    </ligand>
</feature>
<keyword evidence="9 17" id="KW-0460">Magnesium</keyword>
<dbReference type="InterPro" id="IPR023214">
    <property type="entry name" value="HAD_sf"/>
</dbReference>
<evidence type="ECO:0000256" key="8">
    <source>
        <dbReference type="ARBA" id="ARBA00022840"/>
    </source>
</evidence>
<evidence type="ECO:0000259" key="21">
    <source>
        <dbReference type="Pfam" id="PF16212"/>
    </source>
</evidence>
<comment type="cofactor">
    <cofactor evidence="1 17">
        <name>Mg(2+)</name>
        <dbReference type="ChEBI" id="CHEBI:18420"/>
    </cofactor>
</comment>
<feature type="domain" description="P-type ATPase N-terminal" evidence="20">
    <location>
        <begin position="72"/>
        <end position="135"/>
    </location>
</feature>
<dbReference type="SUPFAM" id="SSF81660">
    <property type="entry name" value="Metal cation-transporting ATPase, ATP-binding domain N"/>
    <property type="match status" value="1"/>
</dbReference>
<feature type="active site" description="4-aspartylphosphate intermediate" evidence="15">
    <location>
        <position position="446"/>
    </location>
</feature>
<evidence type="ECO:0000256" key="17">
    <source>
        <dbReference type="PIRSR" id="PIRSR606539-3"/>
    </source>
</evidence>
<dbReference type="InterPro" id="IPR023298">
    <property type="entry name" value="ATPase_P-typ_TM_dom_sf"/>
</dbReference>
<feature type="binding site" evidence="16">
    <location>
        <position position="1009"/>
    </location>
    <ligand>
        <name>ATP</name>
        <dbReference type="ChEBI" id="CHEBI:30616"/>
    </ligand>
</feature>
<dbReference type="InterPro" id="IPR006539">
    <property type="entry name" value="P-type_ATPase_IV"/>
</dbReference>
<accession>A0A6J1VRQ0</accession>
<keyword evidence="8 16" id="KW-0067">ATP-binding</keyword>
<evidence type="ECO:0000256" key="9">
    <source>
        <dbReference type="ARBA" id="ARBA00022842"/>
    </source>
</evidence>
<feature type="binding site" evidence="17">
    <location>
        <position position="446"/>
    </location>
    <ligand>
        <name>Mg(2+)</name>
        <dbReference type="ChEBI" id="CHEBI:18420"/>
    </ligand>
</feature>
<keyword evidence="7" id="KW-0256">Endoplasmic reticulum</keyword>
<keyword evidence="10 18" id="KW-1278">Translocase</keyword>
<dbReference type="FunFam" id="3.40.1110.10:FF:000009">
    <property type="entry name" value="Phospholipid-transporting ATPase"/>
    <property type="match status" value="1"/>
</dbReference>
<dbReference type="Pfam" id="PF13246">
    <property type="entry name" value="Cation_ATPase"/>
    <property type="match status" value="1"/>
</dbReference>
<comment type="catalytic activity">
    <reaction evidence="14">
        <text>a beta-D-glucosyl-(1&lt;-&gt;1')-N-acylsphing-4-enine(out) + ATP + H2O = a beta-D-glucosyl-(1&lt;-&gt;1')-N-acylsphing-4-enine(in) + ADP + phosphate + H(+)</text>
        <dbReference type="Rhea" id="RHEA:66036"/>
        <dbReference type="ChEBI" id="CHEBI:15377"/>
        <dbReference type="ChEBI" id="CHEBI:15378"/>
        <dbReference type="ChEBI" id="CHEBI:22801"/>
        <dbReference type="ChEBI" id="CHEBI:30616"/>
        <dbReference type="ChEBI" id="CHEBI:43474"/>
        <dbReference type="ChEBI" id="CHEBI:456216"/>
    </reaction>
    <physiologicalReaction direction="left-to-right" evidence="14">
        <dbReference type="Rhea" id="RHEA:66037"/>
    </physiologicalReaction>
</comment>
<feature type="binding site" evidence="16">
    <location>
        <position position="1003"/>
    </location>
    <ligand>
        <name>ATP</name>
        <dbReference type="ChEBI" id="CHEBI:30616"/>
    </ligand>
</feature>
<name>A0A6J1VRQ0_9SAUR</name>
<dbReference type="GO" id="GO:0140351">
    <property type="term" value="F:glycosylceramide flippase activity"/>
    <property type="evidence" value="ECO:0007669"/>
    <property type="project" value="UniProtKB-ARBA"/>
</dbReference>
<dbReference type="InterPro" id="IPR023299">
    <property type="entry name" value="ATPase_P-typ_cyto_dom_N"/>
</dbReference>
<feature type="binding site" evidence="17">
    <location>
        <position position="448"/>
    </location>
    <ligand>
        <name>Mg(2+)</name>
        <dbReference type="ChEBI" id="CHEBI:18420"/>
    </ligand>
</feature>
<dbReference type="NCBIfam" id="TIGR01652">
    <property type="entry name" value="ATPase-Plipid"/>
    <property type="match status" value="2"/>
</dbReference>
<keyword evidence="4 18" id="KW-0812">Transmembrane</keyword>
<evidence type="ECO:0000256" key="1">
    <source>
        <dbReference type="ARBA" id="ARBA00001946"/>
    </source>
</evidence>
<dbReference type="FunFam" id="3.40.50.1000:FF:000001">
    <property type="entry name" value="Phospholipid-transporting ATPase IC"/>
    <property type="match status" value="1"/>
</dbReference>
<dbReference type="PANTHER" id="PTHR24092">
    <property type="entry name" value="PROBABLE PHOSPHOLIPID-TRANSPORTING ATPASE"/>
    <property type="match status" value="1"/>
</dbReference>
<dbReference type="GO" id="GO:0000287">
    <property type="term" value="F:magnesium ion binding"/>
    <property type="evidence" value="ECO:0007669"/>
    <property type="project" value="UniProtKB-UniRule"/>
</dbReference>
<dbReference type="InterPro" id="IPR001757">
    <property type="entry name" value="P_typ_ATPase"/>
</dbReference>
<feature type="domain" description="P-type ATPase C-terminal" evidence="21">
    <location>
        <begin position="1055"/>
        <end position="1300"/>
    </location>
</feature>
<feature type="region of interest" description="Disordered" evidence="19">
    <location>
        <begin position="630"/>
        <end position="683"/>
    </location>
</feature>
<feature type="binding site" evidence="16">
    <location>
        <position position="447"/>
    </location>
    <ligand>
        <name>ATP</name>
        <dbReference type="ChEBI" id="CHEBI:30616"/>
    </ligand>
</feature>
<feature type="binding site" evidence="16">
    <location>
        <position position="446"/>
    </location>
    <ligand>
        <name>ATP</name>
        <dbReference type="ChEBI" id="CHEBI:30616"/>
    </ligand>
</feature>
<dbReference type="SUPFAM" id="SSF56784">
    <property type="entry name" value="HAD-like"/>
    <property type="match status" value="1"/>
</dbReference>
<gene>
    <name evidence="23" type="primary">ATP10D</name>
</gene>
<dbReference type="PRINTS" id="PR00119">
    <property type="entry name" value="CATATPASE"/>
</dbReference>
<keyword evidence="6 16" id="KW-0547">Nucleotide-binding</keyword>
<feature type="binding site" evidence="17">
    <location>
        <position position="1029"/>
    </location>
    <ligand>
        <name>Mg(2+)</name>
        <dbReference type="ChEBI" id="CHEBI:18420"/>
    </ligand>
</feature>
<dbReference type="KEGG" id="nss:113427396"/>
<evidence type="ECO:0000256" key="3">
    <source>
        <dbReference type="ARBA" id="ARBA00008109"/>
    </source>
</evidence>
<feature type="binding site" evidence="16">
    <location>
        <position position="901"/>
    </location>
    <ligand>
        <name>ATP</name>
        <dbReference type="ChEBI" id="CHEBI:30616"/>
    </ligand>
</feature>
<dbReference type="InterPro" id="IPR032630">
    <property type="entry name" value="P_typ_ATPase_c"/>
</dbReference>
<dbReference type="GO" id="GO:0005789">
    <property type="term" value="C:endoplasmic reticulum membrane"/>
    <property type="evidence" value="ECO:0007669"/>
    <property type="project" value="UniProtKB-SubCell"/>
</dbReference>
<feature type="transmembrane region" description="Helical" evidence="18">
    <location>
        <begin position="1164"/>
        <end position="1189"/>
    </location>
</feature>
<keyword evidence="5 17" id="KW-0479">Metal-binding</keyword>
<evidence type="ECO:0000256" key="12">
    <source>
        <dbReference type="ARBA" id="ARBA00023136"/>
    </source>
</evidence>
<dbReference type="NCBIfam" id="TIGR01494">
    <property type="entry name" value="ATPase_P-type"/>
    <property type="match status" value="2"/>
</dbReference>
<dbReference type="PANTHER" id="PTHR24092:SF84">
    <property type="entry name" value="PHOSPHOLIPID-TRANSPORTING ATPASE VD"/>
    <property type="match status" value="1"/>
</dbReference>
<dbReference type="CTD" id="57205"/>
<evidence type="ECO:0000256" key="6">
    <source>
        <dbReference type="ARBA" id="ARBA00022741"/>
    </source>
</evidence>
<dbReference type="Pfam" id="PF16212">
    <property type="entry name" value="PhoLip_ATPase_C"/>
    <property type="match status" value="1"/>
</dbReference>
<dbReference type="FunFam" id="3.40.50.1000:FF:000023">
    <property type="entry name" value="Phospholipid-transporting ATPase"/>
    <property type="match status" value="1"/>
</dbReference>
<feature type="transmembrane region" description="Helical" evidence="18">
    <location>
        <begin position="1272"/>
        <end position="1293"/>
    </location>
</feature>
<dbReference type="CDD" id="cd02073">
    <property type="entry name" value="P-type_ATPase_APLT_Dnf-like"/>
    <property type="match status" value="1"/>
</dbReference>
<dbReference type="SUPFAM" id="SSF81665">
    <property type="entry name" value="Calcium ATPase, transmembrane domain M"/>
    <property type="match status" value="1"/>
</dbReference>
<evidence type="ECO:0000256" key="15">
    <source>
        <dbReference type="PIRSR" id="PIRSR606539-1"/>
    </source>
</evidence>
<feature type="transmembrane region" description="Helical" evidence="18">
    <location>
        <begin position="1118"/>
        <end position="1139"/>
    </location>
</feature>
<dbReference type="InterPro" id="IPR032631">
    <property type="entry name" value="P-type_ATPase_N"/>
</dbReference>
<dbReference type="Proteomes" id="UP000504612">
    <property type="component" value="Unplaced"/>
</dbReference>
<protein>
    <recommendedName>
        <fullName evidence="18">Phospholipid-transporting ATPase</fullName>
        <ecNumber evidence="18">7.6.2.1</ecNumber>
    </recommendedName>
</protein>
<dbReference type="InterPro" id="IPR036412">
    <property type="entry name" value="HAD-like_sf"/>
</dbReference>
<evidence type="ECO:0000313" key="23">
    <source>
        <dbReference type="RefSeq" id="XP_026545671.1"/>
    </source>
</evidence>
<dbReference type="SFLD" id="SFLDS00003">
    <property type="entry name" value="Haloacid_Dehalogenase"/>
    <property type="match status" value="1"/>
</dbReference>
<dbReference type="PROSITE" id="PS00154">
    <property type="entry name" value="ATPASE_E1_E2"/>
    <property type="match status" value="1"/>
</dbReference>
<evidence type="ECO:0000256" key="7">
    <source>
        <dbReference type="ARBA" id="ARBA00022824"/>
    </source>
</evidence>
<feature type="binding site" evidence="16">
    <location>
        <position position="448"/>
    </location>
    <ligand>
        <name>ATP</name>
        <dbReference type="ChEBI" id="CHEBI:30616"/>
    </ligand>
</feature>
<evidence type="ECO:0000256" key="14">
    <source>
        <dbReference type="ARBA" id="ARBA00050913"/>
    </source>
</evidence>
<dbReference type="InterPro" id="IPR018303">
    <property type="entry name" value="ATPase_P-typ_P_site"/>
</dbReference>
<dbReference type="SFLD" id="SFLDF00027">
    <property type="entry name" value="p-type_atpase"/>
    <property type="match status" value="1"/>
</dbReference>
<comment type="subcellular location">
    <subcellularLocation>
        <location evidence="2">Endoplasmic reticulum membrane</location>
        <topology evidence="2">Multi-pass membrane protein</topology>
    </subcellularLocation>
    <subcellularLocation>
        <location evidence="18">Membrane</location>
        <topology evidence="18">Multi-pass membrane protein</topology>
    </subcellularLocation>
</comment>
<dbReference type="InterPro" id="IPR008250">
    <property type="entry name" value="ATPase_P-typ_transduc_dom_A_sf"/>
</dbReference>
<organism evidence="22 23">
    <name type="scientific">Notechis scutatus</name>
    <name type="common">mainland tiger snake</name>
    <dbReference type="NCBI Taxonomy" id="8663"/>
    <lineage>
        <taxon>Eukaryota</taxon>
        <taxon>Metazoa</taxon>
        <taxon>Chordata</taxon>
        <taxon>Craniata</taxon>
        <taxon>Vertebrata</taxon>
        <taxon>Euteleostomi</taxon>
        <taxon>Lepidosauria</taxon>
        <taxon>Squamata</taxon>
        <taxon>Bifurcata</taxon>
        <taxon>Unidentata</taxon>
        <taxon>Episquamata</taxon>
        <taxon>Toxicofera</taxon>
        <taxon>Serpentes</taxon>
        <taxon>Colubroidea</taxon>
        <taxon>Elapidae</taxon>
        <taxon>Hydrophiinae</taxon>
        <taxon>Notechis</taxon>
    </lineage>
</organism>
<dbReference type="SFLD" id="SFLDG00002">
    <property type="entry name" value="C1.7:_P-type_atpase_like"/>
    <property type="match status" value="1"/>
</dbReference>
<keyword evidence="22" id="KW-1185">Reference proteome</keyword>
<evidence type="ECO:0000256" key="5">
    <source>
        <dbReference type="ARBA" id="ARBA00022723"/>
    </source>
</evidence>
<feature type="binding site" evidence="16">
    <location>
        <position position="821"/>
    </location>
    <ligand>
        <name>ATP</name>
        <dbReference type="ChEBI" id="CHEBI:30616"/>
    </ligand>
</feature>
<dbReference type="FunFam" id="2.70.150.10:FF:000022">
    <property type="entry name" value="Phospholipid-transporting ATPase"/>
    <property type="match status" value="1"/>
</dbReference>
<evidence type="ECO:0000256" key="11">
    <source>
        <dbReference type="ARBA" id="ARBA00022989"/>
    </source>
</evidence>
<evidence type="ECO:0000256" key="4">
    <source>
        <dbReference type="ARBA" id="ARBA00022692"/>
    </source>
</evidence>
<feature type="transmembrane region" description="Helical" evidence="18">
    <location>
        <begin position="375"/>
        <end position="398"/>
    </location>
</feature>
<feature type="binding site" evidence="16">
    <location>
        <position position="755"/>
    </location>
    <ligand>
        <name>ATP</name>
        <dbReference type="ChEBI" id="CHEBI:30616"/>
    </ligand>
</feature>
<feature type="transmembrane region" description="Helical" evidence="18">
    <location>
        <begin position="1225"/>
        <end position="1252"/>
    </location>
</feature>
<dbReference type="Pfam" id="PF16209">
    <property type="entry name" value="PhoLip_ATPase_N"/>
    <property type="match status" value="1"/>
</dbReference>
<evidence type="ECO:0000256" key="19">
    <source>
        <dbReference type="SAM" id="MobiDB-lite"/>
    </source>
</evidence>
<feature type="transmembrane region" description="Helical" evidence="18">
    <location>
        <begin position="1201"/>
        <end position="1219"/>
    </location>
</feature>
<dbReference type="GO" id="GO:0005524">
    <property type="term" value="F:ATP binding"/>
    <property type="evidence" value="ECO:0007669"/>
    <property type="project" value="UniProtKB-UniRule"/>
</dbReference>
<dbReference type="GO" id="GO:1990531">
    <property type="term" value="C:phospholipid-translocating ATPase complex"/>
    <property type="evidence" value="ECO:0007669"/>
    <property type="project" value="UniProtKB-ARBA"/>
</dbReference>
<evidence type="ECO:0000256" key="13">
    <source>
        <dbReference type="ARBA" id="ARBA00034036"/>
    </source>
</evidence>
<reference evidence="23" key="1">
    <citation type="submission" date="2025-08" db="UniProtKB">
        <authorList>
            <consortium name="RefSeq"/>
        </authorList>
    </citation>
    <scope>IDENTIFICATION</scope>
</reference>
<comment type="catalytic activity">
    <reaction evidence="13 18">
        <text>ATP + H2O + phospholipidSide 1 = ADP + phosphate + phospholipidSide 2.</text>
        <dbReference type="EC" id="7.6.2.1"/>
    </reaction>
</comment>
<proteinExistence type="inferred from homology"/>
<keyword evidence="12 18" id="KW-0472">Membrane</keyword>
<evidence type="ECO:0000256" key="18">
    <source>
        <dbReference type="RuleBase" id="RU362033"/>
    </source>
</evidence>
<feature type="transmembrane region" description="Helical" evidence="18">
    <location>
        <begin position="110"/>
        <end position="128"/>
    </location>
</feature>